<dbReference type="EMBL" id="FNBG01000017">
    <property type="protein sequence ID" value="SDF77987.1"/>
    <property type="molecule type" value="Genomic_DNA"/>
</dbReference>
<dbReference type="InterPro" id="IPR016181">
    <property type="entry name" value="Acyl_CoA_acyltransferase"/>
</dbReference>
<dbReference type="SUPFAM" id="SSF55729">
    <property type="entry name" value="Acyl-CoA N-acyltransferases (Nat)"/>
    <property type="match status" value="1"/>
</dbReference>
<name>A0A1G7NVQ9_9BACL</name>
<evidence type="ECO:0000313" key="2">
    <source>
        <dbReference type="EMBL" id="SDF77987.1"/>
    </source>
</evidence>
<accession>A0A1G7NVQ9</accession>
<dbReference type="Pfam" id="PF13508">
    <property type="entry name" value="Acetyltransf_7"/>
    <property type="match status" value="1"/>
</dbReference>
<dbReference type="CDD" id="cd04301">
    <property type="entry name" value="NAT_SF"/>
    <property type="match status" value="1"/>
</dbReference>
<dbReference type="RefSeq" id="WP_091231821.1">
    <property type="nucleotide sequence ID" value="NZ_FNBG01000017.1"/>
</dbReference>
<keyword evidence="3" id="KW-1185">Reference proteome</keyword>
<dbReference type="Gene3D" id="3.40.630.30">
    <property type="match status" value="1"/>
</dbReference>
<organism evidence="2 3">
    <name type="scientific">Fontibacillus panacisegetis</name>
    <dbReference type="NCBI Taxonomy" id="670482"/>
    <lineage>
        <taxon>Bacteria</taxon>
        <taxon>Bacillati</taxon>
        <taxon>Bacillota</taxon>
        <taxon>Bacilli</taxon>
        <taxon>Bacillales</taxon>
        <taxon>Paenibacillaceae</taxon>
        <taxon>Fontibacillus</taxon>
    </lineage>
</organism>
<keyword evidence="2" id="KW-0808">Transferase</keyword>
<dbReference type="OrthoDB" id="45853at2"/>
<dbReference type="InterPro" id="IPR000182">
    <property type="entry name" value="GNAT_dom"/>
</dbReference>
<evidence type="ECO:0000259" key="1">
    <source>
        <dbReference type="PROSITE" id="PS51186"/>
    </source>
</evidence>
<reference evidence="2 3" key="1">
    <citation type="submission" date="2016-10" db="EMBL/GenBank/DDBJ databases">
        <authorList>
            <person name="de Groot N.N."/>
        </authorList>
    </citation>
    <scope>NUCLEOTIDE SEQUENCE [LARGE SCALE GENOMIC DNA]</scope>
    <source>
        <strain evidence="2 3">DSM 28129</strain>
    </source>
</reference>
<dbReference type="GO" id="GO:0016747">
    <property type="term" value="F:acyltransferase activity, transferring groups other than amino-acyl groups"/>
    <property type="evidence" value="ECO:0007669"/>
    <property type="project" value="InterPro"/>
</dbReference>
<sequence length="143" mass="16482">MLVQVNDKITDSQIRELLEYAVFFDTDQLEHVCNLYKLTNDNELYALEDEGEIIGVVGCRYHSNDLEILHLAVRPEDRLKGYGRGLLLEILDKKNPDILFAVTDEDGADFYRNVGFEVTSFTEGLENGRELFRSVYRAEEEAE</sequence>
<proteinExistence type="predicted"/>
<dbReference type="STRING" id="670482.SAMN04488542_1176"/>
<evidence type="ECO:0000313" key="3">
    <source>
        <dbReference type="Proteomes" id="UP000198972"/>
    </source>
</evidence>
<protein>
    <submittedName>
        <fullName evidence="2">Acetyltransferase (GNAT) domain-containing protein</fullName>
    </submittedName>
</protein>
<gene>
    <name evidence="2" type="ORF">SAMN04488542_1176</name>
</gene>
<feature type="domain" description="N-acetyltransferase" evidence="1">
    <location>
        <begin position="1"/>
        <end position="136"/>
    </location>
</feature>
<dbReference type="PROSITE" id="PS51186">
    <property type="entry name" value="GNAT"/>
    <property type="match status" value="1"/>
</dbReference>
<dbReference type="AlphaFoldDB" id="A0A1G7NVQ9"/>
<dbReference type="Proteomes" id="UP000198972">
    <property type="component" value="Unassembled WGS sequence"/>
</dbReference>